<evidence type="ECO:0000313" key="2">
    <source>
        <dbReference type="Proteomes" id="UP000595001"/>
    </source>
</evidence>
<dbReference type="KEGG" id="hlt:I7X12_14260"/>
<keyword evidence="2" id="KW-1185">Reference proteome</keyword>
<protein>
    <submittedName>
        <fullName evidence="1">Uncharacterized protein</fullName>
    </submittedName>
</protein>
<dbReference type="GeneID" id="60589679"/>
<sequence>MTVLSTEDEGKFLMDVEGEQIGIVTQVDPDEQVAYVEPDPDIAESWIQGLGFGDADGDDIEVPADSVATVTDSELRVDQDL</sequence>
<evidence type="ECO:0000313" key="1">
    <source>
        <dbReference type="EMBL" id="QPV61908.1"/>
    </source>
</evidence>
<proteinExistence type="predicted"/>
<gene>
    <name evidence="1" type="ORF">I7X12_14260</name>
</gene>
<name>A0A7T3FWD0_9EURY</name>
<dbReference type="RefSeq" id="WP_198060728.1">
    <property type="nucleotide sequence ID" value="NZ_CP065856.1"/>
</dbReference>
<dbReference type="AlphaFoldDB" id="A0A7T3FWD0"/>
<organism evidence="1 2">
    <name type="scientific">Halosimplex litoreum</name>
    <dbReference type="NCBI Taxonomy" id="1198301"/>
    <lineage>
        <taxon>Archaea</taxon>
        <taxon>Methanobacteriati</taxon>
        <taxon>Methanobacteriota</taxon>
        <taxon>Stenosarchaea group</taxon>
        <taxon>Halobacteria</taxon>
        <taxon>Halobacteriales</taxon>
        <taxon>Haloarculaceae</taxon>
        <taxon>Halosimplex</taxon>
    </lineage>
</organism>
<accession>A0A7T3FWD0</accession>
<reference evidence="1 2" key="1">
    <citation type="submission" date="2020-12" db="EMBL/GenBank/DDBJ databases">
        <title>Halosimplex halophilum sp. nov. and Halosimplex salinum sp. nov., two new members of the genus Halosimplex.</title>
        <authorList>
            <person name="Cui H.L."/>
        </authorList>
    </citation>
    <scope>NUCLEOTIDE SEQUENCE [LARGE SCALE GENOMIC DNA]</scope>
    <source>
        <strain evidence="1 2">YGH94</strain>
    </source>
</reference>
<dbReference type="OrthoDB" id="229248at2157"/>
<dbReference type="Proteomes" id="UP000595001">
    <property type="component" value="Chromosome"/>
</dbReference>
<dbReference type="EMBL" id="CP065856">
    <property type="protein sequence ID" value="QPV61908.1"/>
    <property type="molecule type" value="Genomic_DNA"/>
</dbReference>